<name>E3KX82_PUCGT</name>
<dbReference type="VEuPathDB" id="FungiDB:PGTG_14191"/>
<dbReference type="KEGG" id="pgr:PGTG_14191"/>
<gene>
    <name evidence="3" type="ORF">PGTG_14191</name>
</gene>
<evidence type="ECO:0000256" key="1">
    <source>
        <dbReference type="SAM" id="MobiDB-lite"/>
    </source>
</evidence>
<evidence type="ECO:0000313" key="4">
    <source>
        <dbReference type="Proteomes" id="UP000008783"/>
    </source>
</evidence>
<sequence>MHFAILSKARSTCCLAWCAGLVSAPDPTKFISAWWDDSPLEEVTLPSAHELLAAFSRDPALQIHQPRWGRHRLQTTTLPVLRPQSPASRPSLGRDLIANPASFQDVSLAPAPIPKAPKDDRIEAYISGPKPIFSPYPDESCAPGVTSTPTDARSTGSYNEIEWDSFVTQKTGIPIDRSIMEITQNVSSDENAHYTVGQSWVQFALNQLDLVPKAAPFAESKASSNPNPNTTPAQSHTRAFTSTSTSKEINQDYTRGRTQTSMEFDNPIIKTPDENVSGDDHQHHQEPTQVSRIIRLNRPLDITSNRSLISKLKRERAARKRATRQIIKEQPHVRRLLLKQYDDQFYGTVITKEFVSQGNTPKYHHSDLPLAIAHPQSSGPGYVIRIALASNRDFVQSPDLLASHYKHLIKCIYDVHEERLNTLDIPIYVHRIQHQKLFEWLYQEMFDNRVPLIGRKMISVPEWRKDDIVEGTQLELLTYLSQGENDYQSTLSTAILLLQSFIDRQQGNSVTSRKLRVAHDPLIPPVLVLFKDNYDDTVLTNHYLSVHPRIPIAVYFLKDESNSGRMRVITKPETKIVKKNKATPLFTKLVAAVTYVHLELQRPKARIEDTHQIRSAIFQWLITVIFRPNQGFPIFGSIDINPGLAPWEDPSHRNKTIFTPVQLKLIQYFSQPLNSLTLRETAAFIITAWYYEHNDNDFCFGAKVPLVNQRTFQT</sequence>
<evidence type="ECO:0000313" key="3">
    <source>
        <dbReference type="EMBL" id="EFP88852.2"/>
    </source>
</evidence>
<dbReference type="Proteomes" id="UP000008783">
    <property type="component" value="Unassembled WGS sequence"/>
</dbReference>
<dbReference type="InParanoid" id="E3KX82"/>
<dbReference type="RefSeq" id="XP_003333271.2">
    <property type="nucleotide sequence ID" value="XM_003333223.2"/>
</dbReference>
<dbReference type="GeneID" id="10541968"/>
<reference key="1">
    <citation type="submission" date="2007-01" db="EMBL/GenBank/DDBJ databases">
        <title>The Genome Sequence of Puccinia graminis f. sp. tritici Strain CRL 75-36-700-3.</title>
        <authorList>
            <consortium name="The Broad Institute Genome Sequencing Platform"/>
            <person name="Birren B."/>
            <person name="Lander E."/>
            <person name="Galagan J."/>
            <person name="Nusbaum C."/>
            <person name="Devon K."/>
            <person name="Cuomo C."/>
            <person name="Jaffe D."/>
            <person name="Butler J."/>
            <person name="Alvarez P."/>
            <person name="Gnerre S."/>
            <person name="Grabherr M."/>
            <person name="Mauceli E."/>
            <person name="Brockman W."/>
            <person name="Young S."/>
            <person name="LaButti K."/>
            <person name="Sykes S."/>
            <person name="DeCaprio D."/>
            <person name="Crawford M."/>
            <person name="Koehrsen M."/>
            <person name="Engels R."/>
            <person name="Montgomery P."/>
            <person name="Pearson M."/>
            <person name="Howarth C."/>
            <person name="Larson L."/>
            <person name="White J."/>
            <person name="Zeng Q."/>
            <person name="Kodira C."/>
            <person name="Yandava C."/>
            <person name="Alvarado L."/>
            <person name="O'Leary S."/>
            <person name="Szabo L."/>
            <person name="Dean R."/>
            <person name="Schein J."/>
        </authorList>
    </citation>
    <scope>NUCLEOTIDE SEQUENCE</scope>
    <source>
        <strain>CRL 75-36-700-3</strain>
    </source>
</reference>
<dbReference type="OrthoDB" id="10306428at2759"/>
<evidence type="ECO:0000256" key="2">
    <source>
        <dbReference type="SAM" id="SignalP"/>
    </source>
</evidence>
<accession>E3KX82</accession>
<organism evidence="3 4">
    <name type="scientific">Puccinia graminis f. sp. tritici (strain CRL 75-36-700-3 / race SCCL)</name>
    <name type="common">Black stem rust fungus</name>
    <dbReference type="NCBI Taxonomy" id="418459"/>
    <lineage>
        <taxon>Eukaryota</taxon>
        <taxon>Fungi</taxon>
        <taxon>Dikarya</taxon>
        <taxon>Basidiomycota</taxon>
        <taxon>Pucciniomycotina</taxon>
        <taxon>Pucciniomycetes</taxon>
        <taxon>Pucciniales</taxon>
        <taxon>Pucciniaceae</taxon>
        <taxon>Puccinia</taxon>
    </lineage>
</organism>
<keyword evidence="4" id="KW-1185">Reference proteome</keyword>
<proteinExistence type="predicted"/>
<feature type="chain" id="PRO_5003172291" evidence="2">
    <location>
        <begin position="25"/>
        <end position="714"/>
    </location>
</feature>
<dbReference type="EMBL" id="DS178317">
    <property type="protein sequence ID" value="EFP88852.2"/>
    <property type="molecule type" value="Genomic_DNA"/>
</dbReference>
<dbReference type="HOGENOM" id="CLU_021654_0_0_1"/>
<feature type="region of interest" description="Disordered" evidence="1">
    <location>
        <begin position="218"/>
        <end position="254"/>
    </location>
</feature>
<protein>
    <submittedName>
        <fullName evidence="3">Uncharacterized protein</fullName>
    </submittedName>
</protein>
<keyword evidence="2" id="KW-0732">Signal</keyword>
<dbReference type="AlphaFoldDB" id="E3KX82"/>
<reference evidence="4" key="2">
    <citation type="journal article" date="2011" name="Proc. Natl. Acad. Sci. U.S.A.">
        <title>Obligate biotrophy features unraveled by the genomic analysis of rust fungi.</title>
        <authorList>
            <person name="Duplessis S."/>
            <person name="Cuomo C.A."/>
            <person name="Lin Y.-C."/>
            <person name="Aerts A."/>
            <person name="Tisserant E."/>
            <person name="Veneault-Fourrey C."/>
            <person name="Joly D.L."/>
            <person name="Hacquard S."/>
            <person name="Amselem J."/>
            <person name="Cantarel B.L."/>
            <person name="Chiu R."/>
            <person name="Coutinho P.M."/>
            <person name="Feau N."/>
            <person name="Field M."/>
            <person name="Frey P."/>
            <person name="Gelhaye E."/>
            <person name="Goldberg J."/>
            <person name="Grabherr M.G."/>
            <person name="Kodira C.D."/>
            <person name="Kohler A."/>
            <person name="Kuees U."/>
            <person name="Lindquist E.A."/>
            <person name="Lucas S.M."/>
            <person name="Mago R."/>
            <person name="Mauceli E."/>
            <person name="Morin E."/>
            <person name="Murat C."/>
            <person name="Pangilinan J.L."/>
            <person name="Park R."/>
            <person name="Pearson M."/>
            <person name="Quesneville H."/>
            <person name="Rouhier N."/>
            <person name="Sakthikumar S."/>
            <person name="Salamov A.A."/>
            <person name="Schmutz J."/>
            <person name="Selles B."/>
            <person name="Shapiro H."/>
            <person name="Tanguay P."/>
            <person name="Tuskan G.A."/>
            <person name="Henrissat B."/>
            <person name="Van de Peer Y."/>
            <person name="Rouze P."/>
            <person name="Ellis J.G."/>
            <person name="Dodds P.N."/>
            <person name="Schein J.E."/>
            <person name="Zhong S."/>
            <person name="Hamelin R.C."/>
            <person name="Grigoriev I.V."/>
            <person name="Szabo L.J."/>
            <person name="Martin F."/>
        </authorList>
    </citation>
    <scope>NUCLEOTIDE SEQUENCE [LARGE SCALE GENOMIC DNA]</scope>
    <source>
        <strain evidence="4">CRL 75-36-700-3 / race SCCL</strain>
    </source>
</reference>
<feature type="signal peptide" evidence="2">
    <location>
        <begin position="1"/>
        <end position="24"/>
    </location>
</feature>
<feature type="compositionally biased region" description="Polar residues" evidence="1">
    <location>
        <begin position="221"/>
        <end position="254"/>
    </location>
</feature>